<dbReference type="Gene3D" id="3.10.129.10">
    <property type="entry name" value="Hotdog Thioesterase"/>
    <property type="match status" value="1"/>
</dbReference>
<evidence type="ECO:0000313" key="1">
    <source>
        <dbReference type="EMBL" id="CUV09560.1"/>
    </source>
</evidence>
<reference evidence="1" key="1">
    <citation type="submission" date="2015-10" db="EMBL/GenBank/DDBJ databases">
        <authorList>
            <person name="Gilbert D.G."/>
        </authorList>
    </citation>
    <scope>NUCLEOTIDE SEQUENCE</scope>
</reference>
<organism evidence="1">
    <name type="scientific">hydrothermal vent metagenome</name>
    <dbReference type="NCBI Taxonomy" id="652676"/>
    <lineage>
        <taxon>unclassified sequences</taxon>
        <taxon>metagenomes</taxon>
        <taxon>ecological metagenomes</taxon>
    </lineage>
</organism>
<dbReference type="AlphaFoldDB" id="A0A160VFV3"/>
<accession>A0A160VFV3</accession>
<gene>
    <name evidence="1" type="ORF">MGWOODY_Mmi1215</name>
</gene>
<name>A0A160VFV3_9ZZZZ</name>
<sequence length="39" mass="4505">MTQVWNINITNEDKEDVCISRLTLAVVKSGEYKNSFTKE</sequence>
<dbReference type="EMBL" id="FAXC01000262">
    <property type="protein sequence ID" value="CUV09560.1"/>
    <property type="molecule type" value="Genomic_DNA"/>
</dbReference>
<protein>
    <submittedName>
        <fullName evidence="1">ComA operon protein 2</fullName>
    </submittedName>
</protein>
<proteinExistence type="predicted"/>